<reference evidence="2 3" key="1">
    <citation type="journal article" date="2010" name="Nature">
        <title>The Ectocarpus genome and the independent evolution of multicellularity in brown algae.</title>
        <authorList>
            <person name="Cock J.M."/>
            <person name="Sterck L."/>
            <person name="Rouze P."/>
            <person name="Scornet D."/>
            <person name="Allen A.E."/>
            <person name="Amoutzias G."/>
            <person name="Anthouard V."/>
            <person name="Artiguenave F."/>
            <person name="Aury J.M."/>
            <person name="Badger J.H."/>
            <person name="Beszteri B."/>
            <person name="Billiau K."/>
            <person name="Bonnet E."/>
            <person name="Bothwell J.H."/>
            <person name="Bowler C."/>
            <person name="Boyen C."/>
            <person name="Brownlee C."/>
            <person name="Carrano C.J."/>
            <person name="Charrier B."/>
            <person name="Cho G.Y."/>
            <person name="Coelho S.M."/>
            <person name="Collen J."/>
            <person name="Corre E."/>
            <person name="Da Silva C."/>
            <person name="Delage L."/>
            <person name="Delaroque N."/>
            <person name="Dittami S.M."/>
            <person name="Doulbeau S."/>
            <person name="Elias M."/>
            <person name="Farnham G."/>
            <person name="Gachon C.M."/>
            <person name="Gschloessl B."/>
            <person name="Heesch S."/>
            <person name="Jabbari K."/>
            <person name="Jubin C."/>
            <person name="Kawai H."/>
            <person name="Kimura K."/>
            <person name="Kloareg B."/>
            <person name="Kupper F.C."/>
            <person name="Lang D."/>
            <person name="Le Bail A."/>
            <person name="Leblanc C."/>
            <person name="Lerouge P."/>
            <person name="Lohr M."/>
            <person name="Lopez P.J."/>
            <person name="Martens C."/>
            <person name="Maumus F."/>
            <person name="Michel G."/>
            <person name="Miranda-Saavedra D."/>
            <person name="Morales J."/>
            <person name="Moreau H."/>
            <person name="Motomura T."/>
            <person name="Nagasato C."/>
            <person name="Napoli C.A."/>
            <person name="Nelson D.R."/>
            <person name="Nyvall-Collen P."/>
            <person name="Peters A.F."/>
            <person name="Pommier C."/>
            <person name="Potin P."/>
            <person name="Poulain J."/>
            <person name="Quesneville H."/>
            <person name="Read B."/>
            <person name="Rensing S.A."/>
            <person name="Ritter A."/>
            <person name="Rousvoal S."/>
            <person name="Samanta M."/>
            <person name="Samson G."/>
            <person name="Schroeder D.C."/>
            <person name="Segurens B."/>
            <person name="Strittmatter M."/>
            <person name="Tonon T."/>
            <person name="Tregear J.W."/>
            <person name="Valentin K."/>
            <person name="von Dassow P."/>
            <person name="Yamagishi T."/>
            <person name="Van de Peer Y."/>
            <person name="Wincker P."/>
        </authorList>
    </citation>
    <scope>NUCLEOTIDE SEQUENCE [LARGE SCALE GENOMIC DNA]</scope>
    <source>
        <strain evidence="3">Ec32 / CCAP1310/4</strain>
    </source>
</reference>
<feature type="region of interest" description="Disordered" evidence="1">
    <location>
        <begin position="14"/>
        <end position="42"/>
    </location>
</feature>
<proteinExistence type="predicted"/>
<sequence length="192" mass="20527">MTWTTPCNVELEVDFSEEDDPVEVEAEEPSSQSETESAVSMANAVGTPPELLSATMREVKGPSHNRGGHELEGYAAVTPRRSSRGLQSSTQVAMMVLYSPEAMSSLGGLESQQMETTIAEAFVQTNQAMHNSDIPLEIVLVHVAQLPYSQESAALDILTGLTRSEEVESLRDAHSADLVQLIGDFTGSCGAG</sequence>
<protein>
    <submittedName>
        <fullName evidence="2">Uncharacterized protein</fullName>
    </submittedName>
</protein>
<feature type="region of interest" description="Disordered" evidence="1">
    <location>
        <begin position="59"/>
        <end position="85"/>
    </location>
</feature>
<organism evidence="2 3">
    <name type="scientific">Ectocarpus siliculosus</name>
    <name type="common">Brown alga</name>
    <name type="synonym">Conferva siliculosa</name>
    <dbReference type="NCBI Taxonomy" id="2880"/>
    <lineage>
        <taxon>Eukaryota</taxon>
        <taxon>Sar</taxon>
        <taxon>Stramenopiles</taxon>
        <taxon>Ochrophyta</taxon>
        <taxon>PX clade</taxon>
        <taxon>Phaeophyceae</taxon>
        <taxon>Ectocarpales</taxon>
        <taxon>Ectocarpaceae</taxon>
        <taxon>Ectocarpus</taxon>
    </lineage>
</organism>
<evidence type="ECO:0000313" key="2">
    <source>
        <dbReference type="EMBL" id="CBJ33607.1"/>
    </source>
</evidence>
<dbReference type="Proteomes" id="UP000002630">
    <property type="component" value="Unassembled WGS sequence"/>
</dbReference>
<name>D7G3T0_ECTSI</name>
<dbReference type="AlphaFoldDB" id="D7G3T0"/>
<evidence type="ECO:0000313" key="3">
    <source>
        <dbReference type="Proteomes" id="UP000002630"/>
    </source>
</evidence>
<dbReference type="InParanoid" id="D7G3T0"/>
<feature type="compositionally biased region" description="Basic and acidic residues" evidence="1">
    <location>
        <begin position="59"/>
        <end position="72"/>
    </location>
</feature>
<feature type="compositionally biased region" description="Acidic residues" evidence="1">
    <location>
        <begin position="14"/>
        <end position="28"/>
    </location>
</feature>
<gene>
    <name evidence="2" type="ORF">Esi_0527_0003</name>
</gene>
<accession>D7G3T0</accession>
<keyword evidence="3" id="KW-1185">Reference proteome</keyword>
<evidence type="ECO:0000256" key="1">
    <source>
        <dbReference type="SAM" id="MobiDB-lite"/>
    </source>
</evidence>
<dbReference type="EMBL" id="FN649760">
    <property type="protein sequence ID" value="CBJ33607.1"/>
    <property type="molecule type" value="Genomic_DNA"/>
</dbReference>